<protein>
    <recommendedName>
        <fullName evidence="2">SANT and BTB domain-containing protein</fullName>
    </recommendedName>
</protein>
<accession>A0A9P0F496</accession>
<evidence type="ECO:0000259" key="2">
    <source>
        <dbReference type="Pfam" id="PF11822"/>
    </source>
</evidence>
<feature type="compositionally biased region" description="Low complexity" evidence="1">
    <location>
        <begin position="513"/>
        <end position="529"/>
    </location>
</feature>
<feature type="domain" description="SANT and BTB" evidence="2">
    <location>
        <begin position="84"/>
        <end position="181"/>
    </location>
</feature>
<proteinExistence type="predicted"/>
<evidence type="ECO:0000256" key="1">
    <source>
        <dbReference type="SAM" id="MobiDB-lite"/>
    </source>
</evidence>
<feature type="compositionally biased region" description="Acidic residues" evidence="1">
    <location>
        <begin position="531"/>
        <end position="547"/>
    </location>
</feature>
<dbReference type="InterPro" id="IPR045902">
    <property type="entry name" value="SANBR-like"/>
</dbReference>
<reference evidence="3" key="1">
    <citation type="submission" date="2021-12" db="EMBL/GenBank/DDBJ databases">
        <authorList>
            <person name="King R."/>
        </authorList>
    </citation>
    <scope>NUCLEOTIDE SEQUENCE</scope>
</reference>
<name>A0A9P0F496_BEMTA</name>
<feature type="region of interest" description="Disordered" evidence="1">
    <location>
        <begin position="488"/>
        <end position="553"/>
    </location>
</feature>
<sequence>MKLNEIINEGILDSILPYMMPTKQTITVNPPLIKKSLVAESRKQDKLSSQHNITVALRDSKSNSGRKKLIPDGTRNSLKGDFEVEIHVCDEIKNMKKDFYCPQKLLISKMVYFAEVTTGQKLEDMDISVHCDINIFDWLMKWVKKDCPPYEAPSKLDSGNVIPILVSASFLQMDPLLNDCLEYVHSNINAIVKMNINLLCLNDSIISRLCDYFSNTDVENIKDKKDKIQPRLFCKLILSLGEVEPDEKKNHYATIATLFRCGRCCKLISRSNASQILCKPQFMKLTTMGKIVNMHTREQGWTLGDHIRGLYNDLKTWRRVYWRLWAECHHLFCLTCNNFFPISQMDWCSYHPDSPQFFMMEQQRAMTFPIGRYPCCGEKAYRFEPLKNPICCQYKAHTPSIETDQEKRIYKILEGYKNVILVDPPQVAFPEKLIRLVKSPRADNSDNPVENCSAANDTFWWKGFEFTPALPSTKKSFLSRLWEKFKEDEKQRKKEPQSGENGSKAKKTQSDVTSTSESGEMSSPSSLTSDSEYDFDESSVGDGEDVSEEKVCQPVRHPSVKVRLLHLQSSHKIESHFQWKPHLPMRKNQDNQREYEEHAFKAMSQILMRKTCQLSEHQLHSRRSNYSINNGSHARMEQELRECLTSWTPDPPIPERKSFLYPAASSIPESASSQSCSSSVSSNLGSY</sequence>
<dbReference type="InterPro" id="IPR021777">
    <property type="entry name" value="SANBR_BTB"/>
</dbReference>
<organism evidence="3 4">
    <name type="scientific">Bemisia tabaci</name>
    <name type="common">Sweetpotato whitefly</name>
    <name type="synonym">Aleurodes tabaci</name>
    <dbReference type="NCBI Taxonomy" id="7038"/>
    <lineage>
        <taxon>Eukaryota</taxon>
        <taxon>Metazoa</taxon>
        <taxon>Ecdysozoa</taxon>
        <taxon>Arthropoda</taxon>
        <taxon>Hexapoda</taxon>
        <taxon>Insecta</taxon>
        <taxon>Pterygota</taxon>
        <taxon>Neoptera</taxon>
        <taxon>Paraneoptera</taxon>
        <taxon>Hemiptera</taxon>
        <taxon>Sternorrhyncha</taxon>
        <taxon>Aleyrodoidea</taxon>
        <taxon>Aleyrodidae</taxon>
        <taxon>Aleyrodinae</taxon>
        <taxon>Bemisia</taxon>
    </lineage>
</organism>
<keyword evidence="4" id="KW-1185">Reference proteome</keyword>
<dbReference type="KEGG" id="btab:109033549"/>
<feature type="compositionally biased region" description="Basic and acidic residues" evidence="1">
    <location>
        <begin position="488"/>
        <end position="497"/>
    </location>
</feature>
<dbReference type="EMBL" id="OU963865">
    <property type="protein sequence ID" value="CAH0389075.1"/>
    <property type="molecule type" value="Genomic_DNA"/>
</dbReference>
<dbReference type="PANTHER" id="PTHR20946">
    <property type="entry name" value="SANT AND BTB DOMAIN REGULATOR OF CLASS SWITCH RECOMBINATION"/>
    <property type="match status" value="1"/>
</dbReference>
<evidence type="ECO:0000313" key="4">
    <source>
        <dbReference type="Proteomes" id="UP001152759"/>
    </source>
</evidence>
<dbReference type="PANTHER" id="PTHR20946:SF0">
    <property type="entry name" value="SANT AND BTB DOMAIN REGULATOR OF CLASS SWITCH RECOMBINATION"/>
    <property type="match status" value="1"/>
</dbReference>
<gene>
    <name evidence="3" type="ORF">BEMITA_LOCUS7942</name>
</gene>
<dbReference type="AlphaFoldDB" id="A0A9P0F496"/>
<evidence type="ECO:0000313" key="3">
    <source>
        <dbReference type="EMBL" id="CAH0389075.1"/>
    </source>
</evidence>
<dbReference type="Proteomes" id="UP001152759">
    <property type="component" value="Chromosome 4"/>
</dbReference>
<feature type="region of interest" description="Disordered" evidence="1">
    <location>
        <begin position="666"/>
        <end position="687"/>
    </location>
</feature>
<dbReference type="Pfam" id="PF11822">
    <property type="entry name" value="BTB_SANBR"/>
    <property type="match status" value="1"/>
</dbReference>